<accession>A0A554LWT8</accession>
<organism evidence="1 2">
    <name type="scientific">Candidatus Berkelbacteria bacterium Licking1014_2</name>
    <dbReference type="NCBI Taxonomy" id="2017146"/>
    <lineage>
        <taxon>Bacteria</taxon>
        <taxon>Candidatus Berkelbacteria</taxon>
    </lineage>
</organism>
<dbReference type="Proteomes" id="UP000318711">
    <property type="component" value="Unassembled WGS sequence"/>
</dbReference>
<dbReference type="AlphaFoldDB" id="A0A554LWT8"/>
<name>A0A554LWT8_9BACT</name>
<evidence type="ECO:0000313" key="1">
    <source>
        <dbReference type="EMBL" id="TSC97109.1"/>
    </source>
</evidence>
<gene>
    <name evidence="1" type="ORF">CEN88_163</name>
</gene>
<proteinExistence type="predicted"/>
<comment type="caution">
    <text evidence="1">The sequence shown here is derived from an EMBL/GenBank/DDBJ whole genome shotgun (WGS) entry which is preliminary data.</text>
</comment>
<dbReference type="EMBL" id="VMGL01000014">
    <property type="protein sequence ID" value="TSC97109.1"/>
    <property type="molecule type" value="Genomic_DNA"/>
</dbReference>
<feature type="non-terminal residue" evidence="1">
    <location>
        <position position="1"/>
    </location>
</feature>
<evidence type="ECO:0008006" key="3">
    <source>
        <dbReference type="Google" id="ProtNLM"/>
    </source>
</evidence>
<reference evidence="1 2" key="1">
    <citation type="submission" date="2017-07" db="EMBL/GenBank/DDBJ databases">
        <title>Mechanisms for carbon and nitrogen cycling indicate functional differentiation within the Candidate Phyla Radiation.</title>
        <authorList>
            <person name="Danczak R.E."/>
            <person name="Johnston M.D."/>
            <person name="Kenah C."/>
            <person name="Slattery M."/>
            <person name="Wrighton K.C."/>
            <person name="Wilkins M.J."/>
        </authorList>
    </citation>
    <scope>NUCLEOTIDE SEQUENCE [LARGE SCALE GENOMIC DNA]</scope>
    <source>
        <strain evidence="1">Licking1014_2</strain>
    </source>
</reference>
<evidence type="ECO:0000313" key="2">
    <source>
        <dbReference type="Proteomes" id="UP000318711"/>
    </source>
</evidence>
<sequence>ITSADADEVIALSVRPTGLFSRPKLCAFSDIIDFDPKGVVIKSAKDLLPAGEIVRADKMLREKKLPWKSWVFDKTGRFFGKITDIVFVGKTGRVDRYFADGWLGRSHLISAKNVVELKKRRIIIEV</sequence>
<protein>
    <recommendedName>
        <fullName evidence="3">PRC-barrel domain-containing protein</fullName>
    </recommendedName>
</protein>